<dbReference type="InterPro" id="IPR043502">
    <property type="entry name" value="DNA/RNA_pol_sf"/>
</dbReference>
<evidence type="ECO:0000256" key="1">
    <source>
        <dbReference type="SAM" id="MobiDB-lite"/>
    </source>
</evidence>
<gene>
    <name evidence="3" type="primary">LOC105115907</name>
</gene>
<dbReference type="KEGG" id="peu:105115907"/>
<name>A0AAJ6TI09_POPEU</name>
<keyword evidence="2" id="KW-1185">Reference proteome</keyword>
<accession>A0AAJ6TI09</accession>
<dbReference type="InterPro" id="IPR032567">
    <property type="entry name" value="RTL1-rel"/>
</dbReference>
<dbReference type="PANTHER" id="PTHR15503">
    <property type="entry name" value="LDOC1 RELATED"/>
    <property type="match status" value="1"/>
</dbReference>
<sequence>MEGMAGLATQTTPTMQIPQATPMTSTTIDNVLLLVQLVKSMREMGYEPYIREQDTEITERWIRKVEKIMIQISTLEGLRVNCATRLLSDRAMTWYHRKVKEQEFLALRQGDMSILEYEKRFHDLSLFTPRYVSIEDLEFERCRGRLRAQNDRTPGRVFHLTQEEVRVASDVVEGMNWLSKYKASIYCYAKTITFQTCKGKRMIFEGERILKPIALMSVVTAQKLLRKGCRGYLAYILNSDDEGPRLKDIPMVKEFPDVFPEELPEPPPEREVEVSIDTFPRVLPIAQQPYRMALAELKELKTQLQELLDKGFIRPNNSS</sequence>
<dbReference type="PANTHER" id="PTHR15503:SF45">
    <property type="entry name" value="RNA-DIRECTED DNA POLYMERASE HOMOLOG"/>
    <property type="match status" value="1"/>
</dbReference>
<evidence type="ECO:0000313" key="3">
    <source>
        <dbReference type="RefSeq" id="XP_011011280.1"/>
    </source>
</evidence>
<dbReference type="Proteomes" id="UP000694918">
    <property type="component" value="Unplaced"/>
</dbReference>
<dbReference type="Pfam" id="PF08284">
    <property type="entry name" value="RVP_2"/>
    <property type="match status" value="1"/>
</dbReference>
<dbReference type="SUPFAM" id="SSF56672">
    <property type="entry name" value="DNA/RNA polymerases"/>
    <property type="match status" value="1"/>
</dbReference>
<dbReference type="AlphaFoldDB" id="A0AAJ6TI09"/>
<feature type="region of interest" description="Disordered" evidence="1">
    <location>
        <begin position="1"/>
        <end position="21"/>
    </location>
</feature>
<dbReference type="RefSeq" id="XP_011011280.1">
    <property type="nucleotide sequence ID" value="XM_011012978.1"/>
</dbReference>
<reference evidence="3" key="1">
    <citation type="submission" date="2025-08" db="UniProtKB">
        <authorList>
            <consortium name="RefSeq"/>
        </authorList>
    </citation>
    <scope>IDENTIFICATION</scope>
</reference>
<organism evidence="2 3">
    <name type="scientific">Populus euphratica</name>
    <name type="common">Euphrates poplar</name>
    <dbReference type="NCBI Taxonomy" id="75702"/>
    <lineage>
        <taxon>Eukaryota</taxon>
        <taxon>Viridiplantae</taxon>
        <taxon>Streptophyta</taxon>
        <taxon>Embryophyta</taxon>
        <taxon>Tracheophyta</taxon>
        <taxon>Spermatophyta</taxon>
        <taxon>Magnoliopsida</taxon>
        <taxon>eudicotyledons</taxon>
        <taxon>Gunneridae</taxon>
        <taxon>Pentapetalae</taxon>
        <taxon>rosids</taxon>
        <taxon>fabids</taxon>
        <taxon>Malpighiales</taxon>
        <taxon>Salicaceae</taxon>
        <taxon>Saliceae</taxon>
        <taxon>Populus</taxon>
    </lineage>
</organism>
<feature type="compositionally biased region" description="Polar residues" evidence="1">
    <location>
        <begin position="8"/>
        <end position="21"/>
    </location>
</feature>
<evidence type="ECO:0000313" key="2">
    <source>
        <dbReference type="Proteomes" id="UP000694918"/>
    </source>
</evidence>
<proteinExistence type="predicted"/>
<dbReference type="Gene3D" id="3.10.10.10">
    <property type="entry name" value="HIV Type 1 Reverse Transcriptase, subunit A, domain 1"/>
    <property type="match status" value="1"/>
</dbReference>
<dbReference type="GeneID" id="105115907"/>
<protein>
    <submittedName>
        <fullName evidence="3">Uncharacterized protein LOC105115907</fullName>
    </submittedName>
</protein>